<gene>
    <name evidence="2" type="ORF">GX50_03856</name>
</gene>
<comment type="caution">
    <text evidence="2">The sequence shown here is derived from an EMBL/GenBank/DDBJ whole genome shotgun (WGS) entry which is preliminary data.</text>
</comment>
<dbReference type="VEuPathDB" id="FungiDB:EMCG_00284"/>
<accession>A0A2B7ZJF1</accession>
<reference evidence="2 3" key="1">
    <citation type="submission" date="2017-10" db="EMBL/GenBank/DDBJ databases">
        <title>Comparative genomics in systemic dimorphic fungi from Ajellomycetaceae.</title>
        <authorList>
            <person name="Munoz J.F."/>
            <person name="Mcewen J.G."/>
            <person name="Clay O.K."/>
            <person name="Cuomo C.A."/>
        </authorList>
    </citation>
    <scope>NUCLEOTIDE SEQUENCE [LARGE SCALE GENOMIC DNA]</scope>
    <source>
        <strain evidence="2 3">UAMH4076</strain>
    </source>
</reference>
<evidence type="ECO:0000313" key="3">
    <source>
        <dbReference type="Proteomes" id="UP000226031"/>
    </source>
</evidence>
<evidence type="ECO:0000313" key="2">
    <source>
        <dbReference type="EMBL" id="PGH33303.1"/>
    </source>
</evidence>
<dbReference type="EMBL" id="PDND01000066">
    <property type="protein sequence ID" value="PGH33303.1"/>
    <property type="molecule type" value="Genomic_DNA"/>
</dbReference>
<dbReference type="Pfam" id="PF20150">
    <property type="entry name" value="2EXR"/>
    <property type="match status" value="1"/>
</dbReference>
<dbReference type="Proteomes" id="UP000226031">
    <property type="component" value="Unassembled WGS sequence"/>
</dbReference>
<dbReference type="InterPro" id="IPR045518">
    <property type="entry name" value="2EXR"/>
</dbReference>
<evidence type="ECO:0000259" key="1">
    <source>
        <dbReference type="Pfam" id="PF20150"/>
    </source>
</evidence>
<sequence length="298" mass="34596">MAFPRFIQLPPELQDLIWESFIINFAPTAHYTRLRIITPPMPHHGSRQSLCLNRSRISKQIAREIYFDPIILLLQTTNRSRAIAQRCQKLYSRPHLSDGYDSMLLYREIISTGRCIPLPALRINVSTDLVILGPGWDRQPIPIQPRIMEVPAEQPRYLAIPWASEGSWVWGFSLGGLLDVCRNVQVVYILLSPEQLRESEQPWPDKDVESTWFIDFLAQGRVGPEVFRCGKREFYDIPPVRVSQLGGLQSFIRFVGTRLLRKVRKNRERSERYTNDIAMGDCLIQLSTFRLMSWRDTA</sequence>
<organism evidence="2 3">
    <name type="scientific">[Emmonsia] crescens</name>
    <dbReference type="NCBI Taxonomy" id="73230"/>
    <lineage>
        <taxon>Eukaryota</taxon>
        <taxon>Fungi</taxon>
        <taxon>Dikarya</taxon>
        <taxon>Ascomycota</taxon>
        <taxon>Pezizomycotina</taxon>
        <taxon>Eurotiomycetes</taxon>
        <taxon>Eurotiomycetidae</taxon>
        <taxon>Onygenales</taxon>
        <taxon>Ajellomycetaceae</taxon>
        <taxon>Emergomyces</taxon>
    </lineage>
</organism>
<keyword evidence="3" id="KW-1185">Reference proteome</keyword>
<proteinExistence type="predicted"/>
<protein>
    <recommendedName>
        <fullName evidence="1">2EXR domain-containing protein</fullName>
    </recommendedName>
</protein>
<name>A0A2B7ZJF1_9EURO</name>
<dbReference type="AlphaFoldDB" id="A0A2B7ZJF1"/>
<feature type="domain" description="2EXR" evidence="1">
    <location>
        <begin position="3"/>
        <end position="92"/>
    </location>
</feature>